<organism evidence="2 3">
    <name type="scientific">Popillia japonica</name>
    <name type="common">Japanese beetle</name>
    <dbReference type="NCBI Taxonomy" id="7064"/>
    <lineage>
        <taxon>Eukaryota</taxon>
        <taxon>Metazoa</taxon>
        <taxon>Ecdysozoa</taxon>
        <taxon>Arthropoda</taxon>
        <taxon>Hexapoda</taxon>
        <taxon>Insecta</taxon>
        <taxon>Pterygota</taxon>
        <taxon>Neoptera</taxon>
        <taxon>Endopterygota</taxon>
        <taxon>Coleoptera</taxon>
        <taxon>Polyphaga</taxon>
        <taxon>Scarabaeiformia</taxon>
        <taxon>Scarabaeidae</taxon>
        <taxon>Rutelinae</taxon>
        <taxon>Popillia</taxon>
    </lineage>
</organism>
<feature type="region of interest" description="Disordered" evidence="1">
    <location>
        <begin position="82"/>
        <end position="103"/>
    </location>
</feature>
<sequence>MRAATVQNAVSGYTATGIQPLNPDIFPEHLYSASVTTDQPLPNPADAPITGGVLVNSTVISPKQTVVATMEYQDVLDEVSPLPHAKFSNTRKKRRSKGSAHQLHIWNNLKKSSLIKRKKQGKN</sequence>
<accession>A0AAW1N388</accession>
<dbReference type="Proteomes" id="UP001458880">
    <property type="component" value="Unassembled WGS sequence"/>
</dbReference>
<keyword evidence="3" id="KW-1185">Reference proteome</keyword>
<protein>
    <submittedName>
        <fullName evidence="2">Uncharacterized protein</fullName>
    </submittedName>
</protein>
<comment type="caution">
    <text evidence="2">The sequence shown here is derived from an EMBL/GenBank/DDBJ whole genome shotgun (WGS) entry which is preliminary data.</text>
</comment>
<evidence type="ECO:0000256" key="1">
    <source>
        <dbReference type="SAM" id="MobiDB-lite"/>
    </source>
</evidence>
<evidence type="ECO:0000313" key="3">
    <source>
        <dbReference type="Proteomes" id="UP001458880"/>
    </source>
</evidence>
<feature type="compositionally biased region" description="Basic residues" evidence="1">
    <location>
        <begin position="89"/>
        <end position="98"/>
    </location>
</feature>
<dbReference type="AlphaFoldDB" id="A0AAW1N388"/>
<proteinExistence type="predicted"/>
<name>A0AAW1N388_POPJA</name>
<reference evidence="2 3" key="1">
    <citation type="journal article" date="2024" name="BMC Genomics">
        <title>De novo assembly and annotation of Popillia japonica's genome with initial clues to its potential as an invasive pest.</title>
        <authorList>
            <person name="Cucini C."/>
            <person name="Boschi S."/>
            <person name="Funari R."/>
            <person name="Cardaioli E."/>
            <person name="Iannotti N."/>
            <person name="Marturano G."/>
            <person name="Paoli F."/>
            <person name="Bruttini M."/>
            <person name="Carapelli A."/>
            <person name="Frati F."/>
            <person name="Nardi F."/>
        </authorList>
    </citation>
    <scope>NUCLEOTIDE SEQUENCE [LARGE SCALE GENOMIC DNA]</scope>
    <source>
        <strain evidence="2">DMR45628</strain>
    </source>
</reference>
<gene>
    <name evidence="2" type="ORF">QE152_g3718</name>
</gene>
<evidence type="ECO:0000313" key="2">
    <source>
        <dbReference type="EMBL" id="KAK9753086.1"/>
    </source>
</evidence>
<dbReference type="EMBL" id="JASPKY010000015">
    <property type="protein sequence ID" value="KAK9753086.1"/>
    <property type="molecule type" value="Genomic_DNA"/>
</dbReference>